<dbReference type="NCBIfam" id="TIGR04056">
    <property type="entry name" value="OMP_RagA_SusC"/>
    <property type="match status" value="1"/>
</dbReference>
<gene>
    <name evidence="9" type="ORF">SAMN05444682_103383</name>
</gene>
<keyword evidence="6 7" id="KW-0998">Cell outer membrane</keyword>
<dbReference type="OrthoDB" id="9768177at2"/>
<evidence type="ECO:0000313" key="9">
    <source>
        <dbReference type="EMBL" id="SFI35659.1"/>
    </source>
</evidence>
<dbReference type="SUPFAM" id="SSF49464">
    <property type="entry name" value="Carboxypeptidase regulatory domain-like"/>
    <property type="match status" value="1"/>
</dbReference>
<dbReference type="RefSeq" id="WP_090626150.1">
    <property type="nucleotide sequence ID" value="NZ_FOQO01000003.1"/>
</dbReference>
<dbReference type="InterPro" id="IPR012910">
    <property type="entry name" value="Plug_dom"/>
</dbReference>
<sequence length="994" mass="109120">MIQYIRLIFYGSFVFVLVLSVQRLAAQTGQLEGKVIDQSSKGLEGATILVKGTTVTTLTDAAGNFRMPAPQPGSVLVISSVGYESQELTYEGQRVLTVTLQADNTALDEVVVVGYGTQRKSDLTGSVASVRSEDLEKQGPRINFVQSLQGAAPGLNITQSGNSASSGSISIDIRGQNSISASNDPLVILDGVPYTGGLNYIDQSTIASVEILKDASSAAIYGARGANGVIIITTKKGMTGKPTIAYEGSYGWKQAYGIPRLLTGPEHWAFGVERYGEGPLLADSTRTTNYENGLSTDWVKEATQIGRQQKHAVTLSGGTDKFNYLFAGNFSGVGGIAKGDDYQQVTGRANLTVKPTEWLEIGTNSQYTFMDNSGIEVAFSGGGSAPHDAGGLGGAFFMNPLVSPYDKDGNLAIIPWKERPTYPNPLATRNAQDEDYNRRLFSNNFLVVKLPLEGLSYKLNTGYSFRSANRDIFWGSNTIEGIQNTGQAYSSDTKETDWLIENLLFYNRTFGAHRLDVTLLYSSQENRDNTATLYARGFPIEDLTWYQPGSAEFITPGRSFLQESYLSQMARVFYSFNDKYLVTATVRRDGFSAFGSAKKFGVFPSIALGWNIHREGFMQDVNWIDQLKLRATYGENGNQAISAYSTLAKMSRSDYLTGPGGDQQGVGYLPGTMENELLGWESTRSLNVGLDYALVGGRLSGALDFYQSNTRDLLLNRAISSVNGVTNILSNIGKVQNTGIELSLTSRNITHEHFEWMTSLNVSHNKNKILDLYGDGEDDVANSWFIGRPISTNFGYLYEGVWQLNDDIPNSHQPTAKAGDVKIMDATGDGQITPDDRTFIGQRAPKVTFGITNQVTYKQFSLNITVTGRTGITRINEFWDTDIVYADAIRNTLKQNWWSPDNPTNDYPANRDGANPFGVRFYKNASFIRINQIGGTYELPAEALDRLKVSRCQISVGLINGFTFTPWNGLDPEYSSQRATPMDRIYNIGLNLTF</sequence>
<dbReference type="EMBL" id="FOQO01000003">
    <property type="protein sequence ID" value="SFI35659.1"/>
    <property type="molecule type" value="Genomic_DNA"/>
</dbReference>
<evidence type="ECO:0000256" key="5">
    <source>
        <dbReference type="ARBA" id="ARBA00023136"/>
    </source>
</evidence>
<evidence type="ECO:0000256" key="1">
    <source>
        <dbReference type="ARBA" id="ARBA00004571"/>
    </source>
</evidence>
<dbReference type="Gene3D" id="2.170.130.10">
    <property type="entry name" value="TonB-dependent receptor, plug domain"/>
    <property type="match status" value="1"/>
</dbReference>
<keyword evidence="5 7" id="KW-0472">Membrane</keyword>
<dbReference type="Gene3D" id="2.40.170.20">
    <property type="entry name" value="TonB-dependent receptor, beta-barrel domain"/>
    <property type="match status" value="1"/>
</dbReference>
<evidence type="ECO:0000256" key="2">
    <source>
        <dbReference type="ARBA" id="ARBA00022448"/>
    </source>
</evidence>
<dbReference type="Gene3D" id="2.60.40.1120">
    <property type="entry name" value="Carboxypeptidase-like, regulatory domain"/>
    <property type="match status" value="1"/>
</dbReference>
<comment type="subcellular location">
    <subcellularLocation>
        <location evidence="1 7">Cell outer membrane</location>
        <topology evidence="1 7">Multi-pass membrane protein</topology>
    </subcellularLocation>
</comment>
<organism evidence="9 10">
    <name type="scientific">Parapedobacter indicus</name>
    <dbReference type="NCBI Taxonomy" id="1477437"/>
    <lineage>
        <taxon>Bacteria</taxon>
        <taxon>Pseudomonadati</taxon>
        <taxon>Bacteroidota</taxon>
        <taxon>Sphingobacteriia</taxon>
        <taxon>Sphingobacteriales</taxon>
        <taxon>Sphingobacteriaceae</taxon>
        <taxon>Parapedobacter</taxon>
    </lineage>
</organism>
<dbReference type="InterPro" id="IPR037066">
    <property type="entry name" value="Plug_dom_sf"/>
</dbReference>
<dbReference type="InterPro" id="IPR039426">
    <property type="entry name" value="TonB-dep_rcpt-like"/>
</dbReference>
<proteinExistence type="inferred from homology"/>
<dbReference type="AlphaFoldDB" id="A0A1I3HJ65"/>
<evidence type="ECO:0000256" key="4">
    <source>
        <dbReference type="ARBA" id="ARBA00022692"/>
    </source>
</evidence>
<name>A0A1I3HJ65_9SPHI</name>
<dbReference type="Proteomes" id="UP000198670">
    <property type="component" value="Unassembled WGS sequence"/>
</dbReference>
<evidence type="ECO:0000256" key="6">
    <source>
        <dbReference type="ARBA" id="ARBA00023237"/>
    </source>
</evidence>
<accession>A0A1I3HJ65</accession>
<keyword evidence="4 7" id="KW-0812">Transmembrane</keyword>
<keyword evidence="10" id="KW-1185">Reference proteome</keyword>
<dbReference type="InterPro" id="IPR023996">
    <property type="entry name" value="TonB-dep_OMP_SusC/RagA"/>
</dbReference>
<evidence type="ECO:0000256" key="3">
    <source>
        <dbReference type="ARBA" id="ARBA00022452"/>
    </source>
</evidence>
<evidence type="ECO:0000259" key="8">
    <source>
        <dbReference type="Pfam" id="PF07715"/>
    </source>
</evidence>
<keyword evidence="2 7" id="KW-0813">Transport</keyword>
<dbReference type="InterPro" id="IPR023997">
    <property type="entry name" value="TonB-dep_OMP_SusC/RagA_CS"/>
</dbReference>
<dbReference type="InterPro" id="IPR008969">
    <property type="entry name" value="CarboxyPept-like_regulatory"/>
</dbReference>
<dbReference type="SUPFAM" id="SSF56935">
    <property type="entry name" value="Porins"/>
    <property type="match status" value="1"/>
</dbReference>
<dbReference type="STRING" id="1477437.SAMN05444682_103383"/>
<reference evidence="9 10" key="1">
    <citation type="submission" date="2016-10" db="EMBL/GenBank/DDBJ databases">
        <authorList>
            <person name="de Groot N.N."/>
        </authorList>
    </citation>
    <scope>NUCLEOTIDE SEQUENCE [LARGE SCALE GENOMIC DNA]</scope>
    <source>
        <strain evidence="9 10">RK1</strain>
    </source>
</reference>
<dbReference type="Pfam" id="PF13715">
    <property type="entry name" value="CarbopepD_reg_2"/>
    <property type="match status" value="1"/>
</dbReference>
<evidence type="ECO:0000313" key="10">
    <source>
        <dbReference type="Proteomes" id="UP000198670"/>
    </source>
</evidence>
<dbReference type="Pfam" id="PF07715">
    <property type="entry name" value="Plug"/>
    <property type="match status" value="1"/>
</dbReference>
<dbReference type="GO" id="GO:0009279">
    <property type="term" value="C:cell outer membrane"/>
    <property type="evidence" value="ECO:0007669"/>
    <property type="project" value="UniProtKB-SubCell"/>
</dbReference>
<feature type="domain" description="TonB-dependent receptor plug" evidence="8">
    <location>
        <begin position="120"/>
        <end position="229"/>
    </location>
</feature>
<dbReference type="NCBIfam" id="TIGR04057">
    <property type="entry name" value="SusC_RagA_signa"/>
    <property type="match status" value="1"/>
</dbReference>
<dbReference type="PROSITE" id="PS52016">
    <property type="entry name" value="TONB_DEPENDENT_REC_3"/>
    <property type="match status" value="1"/>
</dbReference>
<dbReference type="InterPro" id="IPR036942">
    <property type="entry name" value="Beta-barrel_TonB_sf"/>
</dbReference>
<comment type="similarity">
    <text evidence="7">Belongs to the TonB-dependent receptor family.</text>
</comment>
<protein>
    <submittedName>
        <fullName evidence="9">TonB-linked outer membrane protein, SusC/RagA family</fullName>
    </submittedName>
</protein>
<evidence type="ECO:0000256" key="7">
    <source>
        <dbReference type="PROSITE-ProRule" id="PRU01360"/>
    </source>
</evidence>
<keyword evidence="3 7" id="KW-1134">Transmembrane beta strand</keyword>